<keyword evidence="3" id="KW-1185">Reference proteome</keyword>
<evidence type="ECO:0000256" key="1">
    <source>
        <dbReference type="SAM" id="SignalP"/>
    </source>
</evidence>
<reference evidence="3" key="1">
    <citation type="journal article" date="2020" name="Stud. Mycol.">
        <title>101 Dothideomycetes genomes: A test case for predicting lifestyles and emergence of pathogens.</title>
        <authorList>
            <person name="Haridas S."/>
            <person name="Albert R."/>
            <person name="Binder M."/>
            <person name="Bloem J."/>
            <person name="LaButti K."/>
            <person name="Salamov A."/>
            <person name="Andreopoulos B."/>
            <person name="Baker S."/>
            <person name="Barry K."/>
            <person name="Bills G."/>
            <person name="Bluhm B."/>
            <person name="Cannon C."/>
            <person name="Castanera R."/>
            <person name="Culley D."/>
            <person name="Daum C."/>
            <person name="Ezra D."/>
            <person name="Gonzalez J."/>
            <person name="Henrissat B."/>
            <person name="Kuo A."/>
            <person name="Liang C."/>
            <person name="Lipzen A."/>
            <person name="Lutzoni F."/>
            <person name="Magnuson J."/>
            <person name="Mondo S."/>
            <person name="Nolan M."/>
            <person name="Ohm R."/>
            <person name="Pangilinan J."/>
            <person name="Park H.-J."/>
            <person name="Ramirez L."/>
            <person name="Alfaro M."/>
            <person name="Sun H."/>
            <person name="Tritt A."/>
            <person name="Yoshinaga Y."/>
            <person name="Zwiers L.-H."/>
            <person name="Turgeon B."/>
            <person name="Goodwin S."/>
            <person name="Spatafora J."/>
            <person name="Crous P."/>
            <person name="Grigoriev I."/>
        </authorList>
    </citation>
    <scope>NUCLEOTIDE SEQUENCE [LARGE SCALE GENOMIC DNA]</scope>
    <source>
        <strain evidence="3">CECT 20119</strain>
    </source>
</reference>
<feature type="signal peptide" evidence="1">
    <location>
        <begin position="1"/>
        <end position="21"/>
    </location>
</feature>
<dbReference type="AlphaFoldDB" id="A0A6A6G146"/>
<protein>
    <submittedName>
        <fullName evidence="2">Uncharacterized protein</fullName>
    </submittedName>
</protein>
<name>A0A6A6G146_9PEZI</name>
<sequence>MASHPLPLVFILAHCPGSLVCHLTDAWEMAYHYLPAITIASQINRGRSQLTSSCFIPNLLDSNSDSTNMFSLAIQGESTSDY</sequence>
<evidence type="ECO:0000313" key="3">
    <source>
        <dbReference type="Proteomes" id="UP000799538"/>
    </source>
</evidence>
<accession>A0A6A6G146</accession>
<organism evidence="2 3">
    <name type="scientific">Elsinoe ampelina</name>
    <dbReference type="NCBI Taxonomy" id="302913"/>
    <lineage>
        <taxon>Eukaryota</taxon>
        <taxon>Fungi</taxon>
        <taxon>Dikarya</taxon>
        <taxon>Ascomycota</taxon>
        <taxon>Pezizomycotina</taxon>
        <taxon>Dothideomycetes</taxon>
        <taxon>Dothideomycetidae</taxon>
        <taxon>Myriangiales</taxon>
        <taxon>Elsinoaceae</taxon>
        <taxon>Elsinoe</taxon>
    </lineage>
</organism>
<gene>
    <name evidence="2" type="ORF">BDZ85DRAFT_268972</name>
</gene>
<proteinExistence type="predicted"/>
<feature type="chain" id="PRO_5025600344" evidence="1">
    <location>
        <begin position="22"/>
        <end position="82"/>
    </location>
</feature>
<evidence type="ECO:0000313" key="2">
    <source>
        <dbReference type="EMBL" id="KAF2219248.1"/>
    </source>
</evidence>
<dbReference type="EMBL" id="ML992518">
    <property type="protein sequence ID" value="KAF2219248.1"/>
    <property type="molecule type" value="Genomic_DNA"/>
</dbReference>
<dbReference type="Proteomes" id="UP000799538">
    <property type="component" value="Unassembled WGS sequence"/>
</dbReference>
<keyword evidence="1" id="KW-0732">Signal</keyword>